<dbReference type="Pfam" id="PF05569">
    <property type="entry name" value="Peptidase_M56"/>
    <property type="match status" value="1"/>
</dbReference>
<keyword evidence="4" id="KW-0812">Transmembrane</keyword>
<dbReference type="PANTHER" id="PTHR30404">
    <property type="entry name" value="N-ACETYLMURAMOYL-L-ALANINE AMIDASE"/>
    <property type="match status" value="1"/>
</dbReference>
<accession>A0A4V2MJ89</accession>
<feature type="transmembrane region" description="Helical" evidence="4">
    <location>
        <begin position="103"/>
        <end position="124"/>
    </location>
</feature>
<protein>
    <recommendedName>
        <fullName evidence="2">N-acetylmuramoyl-L-alanine amidase</fullName>
        <ecNumber evidence="2">3.5.1.28</ecNumber>
    </recommendedName>
</protein>
<feature type="transmembrane region" description="Helical" evidence="4">
    <location>
        <begin position="37"/>
        <end position="56"/>
    </location>
</feature>
<dbReference type="GO" id="GO:0009253">
    <property type="term" value="P:peptidoglycan catabolic process"/>
    <property type="evidence" value="ECO:0007669"/>
    <property type="project" value="InterPro"/>
</dbReference>
<evidence type="ECO:0000259" key="5">
    <source>
        <dbReference type="SMART" id="SM00646"/>
    </source>
</evidence>
<feature type="transmembrane region" description="Helical" evidence="4">
    <location>
        <begin position="6"/>
        <end position="25"/>
    </location>
</feature>
<comment type="catalytic activity">
    <reaction evidence="1">
        <text>Hydrolyzes the link between N-acetylmuramoyl residues and L-amino acid residues in certain cell-wall glycopeptides.</text>
        <dbReference type="EC" id="3.5.1.28"/>
    </reaction>
</comment>
<evidence type="ECO:0000313" key="6">
    <source>
        <dbReference type="EMBL" id="TCC93326.1"/>
    </source>
</evidence>
<evidence type="ECO:0000256" key="1">
    <source>
        <dbReference type="ARBA" id="ARBA00001561"/>
    </source>
</evidence>
<evidence type="ECO:0000256" key="3">
    <source>
        <dbReference type="ARBA" id="ARBA00022801"/>
    </source>
</evidence>
<dbReference type="SMART" id="SM00646">
    <property type="entry name" value="Ami_3"/>
    <property type="match status" value="1"/>
</dbReference>
<dbReference type="PANTHER" id="PTHR30404:SF0">
    <property type="entry name" value="N-ACETYLMURAMOYL-L-ALANINE AMIDASE AMIC"/>
    <property type="match status" value="1"/>
</dbReference>
<dbReference type="Proteomes" id="UP000292884">
    <property type="component" value="Unassembled WGS sequence"/>
</dbReference>
<evidence type="ECO:0000256" key="4">
    <source>
        <dbReference type="SAM" id="Phobius"/>
    </source>
</evidence>
<dbReference type="CDD" id="cd02696">
    <property type="entry name" value="MurNAc-LAA"/>
    <property type="match status" value="1"/>
</dbReference>
<dbReference type="Pfam" id="PF01520">
    <property type="entry name" value="Amidase_3"/>
    <property type="match status" value="1"/>
</dbReference>
<dbReference type="InterPro" id="IPR008756">
    <property type="entry name" value="Peptidase_M56"/>
</dbReference>
<feature type="domain" description="MurNAc-LAA" evidence="5">
    <location>
        <begin position="364"/>
        <end position="483"/>
    </location>
</feature>
<dbReference type="InterPro" id="IPR002508">
    <property type="entry name" value="MurNAc-LAA_cat"/>
</dbReference>
<reference evidence="6 7" key="1">
    <citation type="submission" date="2019-02" db="EMBL/GenBank/DDBJ databases">
        <title>Pedobacter sp. RP-1-13 sp. nov., isolated from Arctic soil.</title>
        <authorList>
            <person name="Dahal R.H."/>
        </authorList>
    </citation>
    <scope>NUCLEOTIDE SEQUENCE [LARGE SCALE GENOMIC DNA]</scope>
    <source>
        <strain evidence="6 7">RP-1-13</strain>
    </source>
</reference>
<dbReference type="GO" id="GO:0008745">
    <property type="term" value="F:N-acetylmuramoyl-L-alanine amidase activity"/>
    <property type="evidence" value="ECO:0007669"/>
    <property type="project" value="UniProtKB-EC"/>
</dbReference>
<organism evidence="6 7">
    <name type="scientific">Pedobacter frigiditerrae</name>
    <dbReference type="NCBI Taxonomy" id="2530452"/>
    <lineage>
        <taxon>Bacteria</taxon>
        <taxon>Pseudomonadati</taxon>
        <taxon>Bacteroidota</taxon>
        <taxon>Sphingobacteriia</taxon>
        <taxon>Sphingobacteriales</taxon>
        <taxon>Sphingobacteriaceae</taxon>
        <taxon>Pedobacter</taxon>
    </lineage>
</organism>
<keyword evidence="4" id="KW-1133">Transmembrane helix</keyword>
<evidence type="ECO:0000256" key="2">
    <source>
        <dbReference type="ARBA" id="ARBA00011901"/>
    </source>
</evidence>
<feature type="transmembrane region" description="Helical" evidence="4">
    <location>
        <begin position="275"/>
        <end position="292"/>
    </location>
</feature>
<dbReference type="OrthoDB" id="649093at2"/>
<dbReference type="EC" id="3.5.1.28" evidence="2"/>
<keyword evidence="7" id="KW-1185">Reference proteome</keyword>
<keyword evidence="3" id="KW-0378">Hydrolase</keyword>
<keyword evidence="4" id="KW-0472">Membrane</keyword>
<dbReference type="InterPro" id="IPR050695">
    <property type="entry name" value="N-acetylmuramoyl_amidase_3"/>
</dbReference>
<dbReference type="AlphaFoldDB" id="A0A4V2MJ89"/>
<dbReference type="SUPFAM" id="SSF53187">
    <property type="entry name" value="Zn-dependent exopeptidases"/>
    <property type="match status" value="1"/>
</dbReference>
<dbReference type="CDD" id="cd07341">
    <property type="entry name" value="M56_BlaR1_MecR1_like"/>
    <property type="match status" value="1"/>
</dbReference>
<proteinExistence type="predicted"/>
<gene>
    <name evidence="6" type="ORF">EZ428_00710</name>
</gene>
<comment type="caution">
    <text evidence="6">The sequence shown here is derived from an EMBL/GenBank/DDBJ whole genome shotgun (WGS) entry which is preliminary data.</text>
</comment>
<evidence type="ECO:0000313" key="7">
    <source>
        <dbReference type="Proteomes" id="UP000292884"/>
    </source>
</evidence>
<name>A0A4V2MJ89_9SPHI</name>
<sequence>MMEPLYYFLKVSACTMLFFTFYLIVLRRLTFFKINRFYLLFTLMISFIIPTLHFTVEREVVQAEVVNTPEISPVATITEQTFEAPIQNQLTVPLEQAFDYYSLLPYLYFLIVLGLLFVATWRLFQLVKHTKNSVEKINGLKIVSKAKGFTNCSFFNYVFIDEENLTETELSILLKHEEVHAKQFHSIDKIILMILKAVLWFNPVVYLYDKALEQAHEFEADETTSQNFGTPEYAGLLLRLAISKSEMPLVHNFVKSPIKERIKMLFNSKSKNMKKLMYLLALPIGLGLLWGFTVDVIDVLASAKNEEKVFTLVLDAGHGGKNKGAEVKGYTEKDITLTMSNKIKALAEASGIRVVTTRPSDENVSINDRTKAEGTILLSLHLNSSLKATANGIEMITSGSYNNDLKLPKSNSITYYLYKELKNITGIKVNNKPKLSNILLLNQSPIPGILLEMGYLTNKSDFDFITNEKKQDELAKLIVAGILVYKEKLPASEEMRAKFKKSYEEFNVKYTAWKNSELYKKLTDESKSFKSQTLIGTVNSLNYVKIGGLPTLDGFILKSNNKLYRIYIGRDEAKALLFKAGDEVSLYAPKTEVWFDSEYPAIKPKKVTVLKSVGVAPAKLESKPKLISSATMNVDTKNNITYIKKGIMEIGDVKLEAEDITWDTNNGIITAKIATIQFKNGDKVVSKSIIYDVKKGTYKALAASGNIAAKATIPSLYVVNKSPEIENPTISAAYQLVKRLKTNNDSLKMNLMLDKILLISGKVNLNVDGYALTGRVMQVEKDSNLITAHMATFTDKNGHKVNGDVIEFDLISKNYKVAQPVGAAYMKY</sequence>
<dbReference type="GO" id="GO:0030288">
    <property type="term" value="C:outer membrane-bounded periplasmic space"/>
    <property type="evidence" value="ECO:0007669"/>
    <property type="project" value="TreeGrafter"/>
</dbReference>
<dbReference type="Gene3D" id="3.40.630.40">
    <property type="entry name" value="Zn-dependent exopeptidases"/>
    <property type="match status" value="1"/>
</dbReference>
<dbReference type="EMBL" id="SJSK01000001">
    <property type="protein sequence ID" value="TCC93326.1"/>
    <property type="molecule type" value="Genomic_DNA"/>
</dbReference>